<evidence type="ECO:0000313" key="2">
    <source>
        <dbReference type="EMBL" id="MDI1229698.1"/>
    </source>
</evidence>
<dbReference type="AlphaFoldDB" id="A0AA43Q0U6"/>
<feature type="transmembrane region" description="Helical" evidence="1">
    <location>
        <begin position="76"/>
        <end position="94"/>
    </location>
</feature>
<evidence type="ECO:0000313" key="3">
    <source>
        <dbReference type="Proteomes" id="UP001160519"/>
    </source>
</evidence>
<keyword evidence="1" id="KW-0812">Transmembrane</keyword>
<keyword evidence="1" id="KW-1133">Transmembrane helix</keyword>
<reference evidence="2" key="1">
    <citation type="submission" date="2023-01" db="EMBL/GenBank/DDBJ databases">
        <title>Biogeochemical cycle of methane in antarctic sediments.</title>
        <authorList>
            <person name="Roldan D.M."/>
            <person name="Menes R.J."/>
        </authorList>
    </citation>
    <scope>NUCLEOTIDE SEQUENCE [LARGE SCALE GENOMIC DNA]</scope>
    <source>
        <strain evidence="2">K-2018 MAG008</strain>
    </source>
</reference>
<sequence length="95" mass="10780">MSQCSVCGHERNDSDIKCPECGHFYSKIAEIIAEQEAQEEMQTFRGRCKRIFNAEDSKLALLTELKLMREGLTKKGLFALFVIFVFVFALVASVL</sequence>
<comment type="caution">
    <text evidence="2">The sequence shown here is derived from an EMBL/GenBank/DDBJ whole genome shotgun (WGS) entry which is preliminary data.</text>
</comment>
<dbReference type="Proteomes" id="UP001160519">
    <property type="component" value="Unassembled WGS sequence"/>
</dbReference>
<proteinExistence type="predicted"/>
<organism evidence="2 3">
    <name type="scientific">Candidatus Methylobacter titanis</name>
    <dbReference type="NCBI Taxonomy" id="3053457"/>
    <lineage>
        <taxon>Bacteria</taxon>
        <taxon>Pseudomonadati</taxon>
        <taxon>Pseudomonadota</taxon>
        <taxon>Gammaproteobacteria</taxon>
        <taxon>Methylococcales</taxon>
        <taxon>Methylococcaceae</taxon>
        <taxon>Methylobacter</taxon>
    </lineage>
</organism>
<keyword evidence="1" id="KW-0472">Membrane</keyword>
<gene>
    <name evidence="2" type="ORF">PSU93_00930</name>
</gene>
<protein>
    <recommendedName>
        <fullName evidence="4">Zinc ribbon domain-containing protein</fullName>
    </recommendedName>
</protein>
<dbReference type="EMBL" id="JAQSDF010000001">
    <property type="protein sequence ID" value="MDI1229698.1"/>
    <property type="molecule type" value="Genomic_DNA"/>
</dbReference>
<evidence type="ECO:0000256" key="1">
    <source>
        <dbReference type="SAM" id="Phobius"/>
    </source>
</evidence>
<accession>A0AA43Q0U6</accession>
<name>A0AA43Q0U6_9GAMM</name>
<evidence type="ECO:0008006" key="4">
    <source>
        <dbReference type="Google" id="ProtNLM"/>
    </source>
</evidence>
<keyword evidence="3" id="KW-1185">Reference proteome</keyword>